<evidence type="ECO:0000313" key="7">
    <source>
        <dbReference type="EMBL" id="AKE58879.1"/>
    </source>
</evidence>
<comment type="function">
    <text evidence="6">Catalyzes a reversible aldol reaction between acetaldehyde and D-glyceraldehyde 3-phosphate to generate 2-deoxy-D-ribose 5-phosphate.</text>
</comment>
<comment type="similarity">
    <text evidence="1 6">Belongs to the DeoC/FbaB aldolase family. DeoC type 1 subfamily.</text>
</comment>
<dbReference type="InterPro" id="IPR028581">
    <property type="entry name" value="DeoC_typeI"/>
</dbReference>
<evidence type="ECO:0000313" key="8">
    <source>
        <dbReference type="Proteomes" id="UP000034085"/>
    </source>
</evidence>
<dbReference type="PANTHER" id="PTHR10889">
    <property type="entry name" value="DEOXYRIBOSE-PHOSPHATE ALDOLASE"/>
    <property type="match status" value="1"/>
</dbReference>
<dbReference type="OrthoDB" id="6579831at2"/>
<evidence type="ECO:0000256" key="4">
    <source>
        <dbReference type="ARBA" id="ARBA00023270"/>
    </source>
</evidence>
<dbReference type="UniPathway" id="UPA00002">
    <property type="reaction ID" value="UER00468"/>
</dbReference>
<dbReference type="GO" id="GO:0016052">
    <property type="term" value="P:carbohydrate catabolic process"/>
    <property type="evidence" value="ECO:0007669"/>
    <property type="project" value="TreeGrafter"/>
</dbReference>
<dbReference type="InterPro" id="IPR013785">
    <property type="entry name" value="Aldolase_TIM"/>
</dbReference>
<organism evidence="7 8">
    <name type="scientific">Citrobacter amalonaticus Y19</name>
    <dbReference type="NCBI Taxonomy" id="1261127"/>
    <lineage>
        <taxon>Bacteria</taxon>
        <taxon>Pseudomonadati</taxon>
        <taxon>Pseudomonadota</taxon>
        <taxon>Gammaproteobacteria</taxon>
        <taxon>Enterobacterales</taxon>
        <taxon>Enterobacteriaceae</taxon>
        <taxon>Citrobacter</taxon>
    </lineage>
</organism>
<evidence type="ECO:0000256" key="5">
    <source>
        <dbReference type="ARBA" id="ARBA00048791"/>
    </source>
</evidence>
<dbReference type="EMBL" id="CP011132">
    <property type="protein sequence ID" value="AKE58879.1"/>
    <property type="molecule type" value="Genomic_DNA"/>
</dbReference>
<evidence type="ECO:0000256" key="6">
    <source>
        <dbReference type="HAMAP-Rule" id="MF_00114"/>
    </source>
</evidence>
<gene>
    <name evidence="6" type="primary">deoC</name>
    <name evidence="7" type="ORF">F384_09065</name>
</gene>
<sequence length="249" mass="27421">MKPIKSKEQDITMNETTRRFARLIDLSAVQATSTEADVRACAELATRYNIISVHVLPCWTRFLSTLLPQQGTGEVMIGGPVGFPGGGHATDTKVQEVRQLIADGAREVDMVVNIGKVLSGDYDYMRNDLRRVVEAAAPVPAKVILETHYLNEEQIRRVCDIAVEVGMKWVKTSTGWAPTGATVEKVSIIADQLKGRIDIKGAGGIRDLETVRALYQLGVRRFGMSHGAVTKVLAELEQYPERFPELNAD</sequence>
<keyword evidence="3 6" id="KW-0456">Lyase</keyword>
<proteinExistence type="inferred from homology"/>
<comment type="pathway">
    <text evidence="6">Carbohydrate degradation; 2-deoxy-D-ribose 1-phosphate degradation; D-glyceraldehyde 3-phosphate and acetaldehyde from 2-deoxy-alpha-D-ribose 1-phosphate: step 2/2.</text>
</comment>
<dbReference type="RefSeq" id="WP_046481193.1">
    <property type="nucleotide sequence ID" value="NZ_CP011132.1"/>
</dbReference>
<dbReference type="Pfam" id="PF01791">
    <property type="entry name" value="DeoC"/>
    <property type="match status" value="1"/>
</dbReference>
<dbReference type="NCBIfam" id="TIGR00126">
    <property type="entry name" value="deoC"/>
    <property type="match status" value="1"/>
</dbReference>
<feature type="active site" description="Proton donor/acceptor" evidence="6">
    <location>
        <position position="200"/>
    </location>
</feature>
<dbReference type="SMART" id="SM01133">
    <property type="entry name" value="DeoC"/>
    <property type="match status" value="1"/>
</dbReference>
<dbReference type="GO" id="GO:0005737">
    <property type="term" value="C:cytoplasm"/>
    <property type="evidence" value="ECO:0007669"/>
    <property type="project" value="UniProtKB-SubCell"/>
</dbReference>
<dbReference type="CDD" id="cd00959">
    <property type="entry name" value="DeoC"/>
    <property type="match status" value="1"/>
</dbReference>
<keyword evidence="2 6" id="KW-0963">Cytoplasm</keyword>
<dbReference type="GO" id="GO:0006018">
    <property type="term" value="P:2-deoxyribose 1-phosphate catabolic process"/>
    <property type="evidence" value="ECO:0007669"/>
    <property type="project" value="UniProtKB-UniRule"/>
</dbReference>
<dbReference type="InterPro" id="IPR011343">
    <property type="entry name" value="DeoC"/>
</dbReference>
<feature type="active site" description="Proton donor/acceptor" evidence="6">
    <location>
        <position position="109"/>
    </location>
</feature>
<dbReference type="HOGENOM" id="CLU_053595_0_2_6"/>
<dbReference type="PIRSF" id="PIRSF001357">
    <property type="entry name" value="DeoC"/>
    <property type="match status" value="1"/>
</dbReference>
<dbReference type="SUPFAM" id="SSF51569">
    <property type="entry name" value="Aldolase"/>
    <property type="match status" value="1"/>
</dbReference>
<comment type="subcellular location">
    <subcellularLocation>
        <location evidence="6">Cytoplasm</location>
    </subcellularLocation>
</comment>
<protein>
    <recommendedName>
        <fullName evidence="6">Deoxyribose-phosphate aldolase</fullName>
        <shortName evidence="6">DERA</shortName>
        <ecNumber evidence="6">4.1.2.4</ecNumber>
    </recommendedName>
    <alternativeName>
        <fullName evidence="6">2-deoxy-D-ribose 5-phosphate aldolase</fullName>
    </alternativeName>
    <alternativeName>
        <fullName evidence="6">Phosphodeoxyriboaldolase</fullName>
        <shortName evidence="6">Deoxyriboaldolase</shortName>
    </alternativeName>
</protein>
<name>A0A0F6TUV9_CITAM</name>
<keyword evidence="4 6" id="KW-0704">Schiff base</keyword>
<reference evidence="7 8" key="1">
    <citation type="journal article" date="2013" name="Appl. Microbiol. Biotechnol.">
        <title>Glycerol assimilation and production of 1,3-propanediol by Citrobacter amalonaticus Y19.</title>
        <authorList>
            <person name="Ainala S.K."/>
            <person name="Ashok S."/>
            <person name="Ko Y."/>
            <person name="Park S."/>
        </authorList>
    </citation>
    <scope>NUCLEOTIDE SEQUENCE [LARGE SCALE GENOMIC DNA]</scope>
    <source>
        <strain evidence="7 8">Y19</strain>
    </source>
</reference>
<dbReference type="GO" id="GO:0004139">
    <property type="term" value="F:deoxyribose-phosphate aldolase activity"/>
    <property type="evidence" value="ECO:0007669"/>
    <property type="project" value="UniProtKB-UniRule"/>
</dbReference>
<feature type="active site" description="Schiff-base intermediate with acetaldehyde" evidence="6">
    <location>
        <position position="171"/>
    </location>
</feature>
<dbReference type="PATRIC" id="fig|1261127.3.peg.1885"/>
<dbReference type="GO" id="GO:0009264">
    <property type="term" value="P:deoxyribonucleotide catabolic process"/>
    <property type="evidence" value="ECO:0007669"/>
    <property type="project" value="UniProtKB-UniRule"/>
</dbReference>
<comment type="catalytic activity">
    <reaction evidence="5 6">
        <text>2-deoxy-D-ribose 5-phosphate = D-glyceraldehyde 3-phosphate + acetaldehyde</text>
        <dbReference type="Rhea" id="RHEA:12821"/>
        <dbReference type="ChEBI" id="CHEBI:15343"/>
        <dbReference type="ChEBI" id="CHEBI:59776"/>
        <dbReference type="ChEBI" id="CHEBI:62877"/>
        <dbReference type="EC" id="4.1.2.4"/>
    </reaction>
</comment>
<evidence type="ECO:0000256" key="2">
    <source>
        <dbReference type="ARBA" id="ARBA00022490"/>
    </source>
</evidence>
<dbReference type="Proteomes" id="UP000034085">
    <property type="component" value="Chromosome"/>
</dbReference>
<dbReference type="EC" id="4.1.2.4" evidence="6"/>
<dbReference type="InterPro" id="IPR002915">
    <property type="entry name" value="DeoC/FbaB/LacD_aldolase"/>
</dbReference>
<dbReference type="PANTHER" id="PTHR10889:SF1">
    <property type="entry name" value="DEOXYRIBOSE-PHOSPHATE ALDOLASE"/>
    <property type="match status" value="1"/>
</dbReference>
<dbReference type="Gene3D" id="3.20.20.70">
    <property type="entry name" value="Aldolase class I"/>
    <property type="match status" value="1"/>
</dbReference>
<accession>A0A0F6TUV9</accession>
<dbReference type="HAMAP" id="MF_00114">
    <property type="entry name" value="DeoC_type1"/>
    <property type="match status" value="1"/>
</dbReference>
<dbReference type="AlphaFoldDB" id="A0A0F6TUV9"/>
<evidence type="ECO:0000256" key="1">
    <source>
        <dbReference type="ARBA" id="ARBA00010936"/>
    </source>
</evidence>
<dbReference type="KEGG" id="cama:F384_09065"/>
<evidence type="ECO:0000256" key="3">
    <source>
        <dbReference type="ARBA" id="ARBA00023239"/>
    </source>
</evidence>